<evidence type="ECO:0000313" key="3">
    <source>
        <dbReference type="Proteomes" id="UP000295357"/>
    </source>
</evidence>
<evidence type="ECO:0000256" key="1">
    <source>
        <dbReference type="SAM" id="Phobius"/>
    </source>
</evidence>
<gene>
    <name evidence="2" type="ORF">DFR39_109169</name>
</gene>
<protein>
    <submittedName>
        <fullName evidence="2">Uncharacterized protein</fullName>
    </submittedName>
</protein>
<comment type="caution">
    <text evidence="2">The sequence shown here is derived from an EMBL/GenBank/DDBJ whole genome shotgun (WGS) entry which is preliminary data.</text>
</comment>
<sequence>MLASLVSLLPGSTTFAARRAQKDMLRGNRVRQEHKPTLLNRQLFWAARHPILFVLEVATLCALFVAYAWPCIKGLMLACAEQLPVLTKLTVVASDWEAGDVDVGAFIGVVLGVQGTLVALVYPLVFSFVSVFLQRRAKSEVALRIYTLSSGVVPAGASSLALLSLLTVAYFGTPILKGSWADLFEPFLVLTGSWFLLNIVMSALFLARTLKYLQADEQRAFVWKAAIGVIYFEEMRESLRQGIAGQRLMLPARDGSTPRYGSPSVRPVRGGPKSVSCVTRNVTDGAALAEVFLPTLEFVARSWLRRTAKKGVERATLDIGVTFGRTEGVQYLAAVSDGPPLLWWERALVSTSFFYTGRPSRLVSATTSGLLSEMASTAVTLADQGQFADAAEMVLELSMLVADLLKSGQFTSVEGDDNTALLSEARYVWWGKTFLSGWTQTFSDISSKALEVAPKSTEMFRATAYVAPRLLAATKAANLNVANGCMGVFTHLDFQLSDWWRRNAVKRNEAPEALPQLSAVNQTLYDELLAIMVGVWSDVTHSSDLPMAAPDADVWNAAVGNGQLLRLHLDTVAAQLCKAVERGDLTASRRYCDLFLKWGGFNLKSHSTDMMSYLPGFSRVGMSLLNLSWEDARFELATDDSPADVGTGTRAVTLAVRRYYEAMRLQLILILLETVPADDEAWSPATQLGVDMAVALLQGEELHRGANVEVDTIHASDDVLERLIHAAFIDRSTSGFLESFSSSLHRDKTSPDVAGWGFAGSMPRLDIAGYKAGWTRLLGMFADSAQVNPTWMVRKSNDLLARAWRDLQTLSDADILLSGLAAELTLDSLLANPSQRRLIDRLRERMGKDQLGDAQVLAASSTCAHLASTARWHRHWTIRCTELTQALKDAFVRGVIQGALHPKSPSPFGSVREGLVLSAAKTYTFELLRESFAEGAENAESHGRNFGNEVRARLEEHAIHDVVEQLGATAVEEPTWPEDYSDTRPVGVFVDRVGAAVQRSRAAGVEPAVLAGNGRGGKSLRPEMLRGFAGREPAQTAHQLEREEVGGVEKLFIHGAPILSRRTPDHACYVVPLACVESLVVAPGTLEAATRDAEWTAPDERELQVHVVLSLYAEYPLGEGASTTPHRPVGPVTV</sequence>
<keyword evidence="3" id="KW-1185">Reference proteome</keyword>
<dbReference type="RefSeq" id="WP_133605093.1">
    <property type="nucleotide sequence ID" value="NZ_JAUFPJ010000003.1"/>
</dbReference>
<keyword evidence="1" id="KW-0812">Transmembrane</keyword>
<organism evidence="2 3">
    <name type="scientific">Roseateles asaccharophilus</name>
    <dbReference type="NCBI Taxonomy" id="582607"/>
    <lineage>
        <taxon>Bacteria</taxon>
        <taxon>Pseudomonadati</taxon>
        <taxon>Pseudomonadota</taxon>
        <taxon>Betaproteobacteria</taxon>
        <taxon>Burkholderiales</taxon>
        <taxon>Sphaerotilaceae</taxon>
        <taxon>Roseateles</taxon>
    </lineage>
</organism>
<dbReference type="EMBL" id="SNXE01000009">
    <property type="protein sequence ID" value="TDP06488.1"/>
    <property type="molecule type" value="Genomic_DNA"/>
</dbReference>
<reference evidence="2 3" key="1">
    <citation type="submission" date="2019-03" db="EMBL/GenBank/DDBJ databases">
        <title>Genomic Encyclopedia of Type Strains, Phase IV (KMG-IV): sequencing the most valuable type-strain genomes for metagenomic binning, comparative biology and taxonomic classification.</title>
        <authorList>
            <person name="Goeker M."/>
        </authorList>
    </citation>
    <scope>NUCLEOTIDE SEQUENCE [LARGE SCALE GENOMIC DNA]</scope>
    <source>
        <strain evidence="2 3">DSM 25082</strain>
    </source>
</reference>
<dbReference type="Proteomes" id="UP000295357">
    <property type="component" value="Unassembled WGS sequence"/>
</dbReference>
<keyword evidence="1" id="KW-1133">Transmembrane helix</keyword>
<feature type="transmembrane region" description="Helical" evidence="1">
    <location>
        <begin position="50"/>
        <end position="68"/>
    </location>
</feature>
<feature type="transmembrane region" description="Helical" evidence="1">
    <location>
        <begin position="183"/>
        <end position="207"/>
    </location>
</feature>
<evidence type="ECO:0000313" key="2">
    <source>
        <dbReference type="EMBL" id="TDP06488.1"/>
    </source>
</evidence>
<accession>A0A4R6MWD5</accession>
<feature type="transmembrane region" description="Helical" evidence="1">
    <location>
        <begin position="105"/>
        <end position="133"/>
    </location>
</feature>
<keyword evidence="1" id="KW-0472">Membrane</keyword>
<proteinExistence type="predicted"/>
<name>A0A4R6MWD5_9BURK</name>
<dbReference type="OrthoDB" id="8859629at2"/>
<feature type="transmembrane region" description="Helical" evidence="1">
    <location>
        <begin position="145"/>
        <end position="171"/>
    </location>
</feature>
<dbReference type="AlphaFoldDB" id="A0A4R6MWD5"/>